<dbReference type="PROSITE" id="PS00107">
    <property type="entry name" value="PROTEIN_KINASE_ATP"/>
    <property type="match status" value="1"/>
</dbReference>
<dbReference type="InterPro" id="IPR016024">
    <property type="entry name" value="ARM-type_fold"/>
</dbReference>
<dbReference type="GO" id="GO:0005524">
    <property type="term" value="F:ATP binding"/>
    <property type="evidence" value="ECO:0007669"/>
    <property type="project" value="UniProtKB-UniRule"/>
</dbReference>
<dbReference type="PROSITE" id="PS00108">
    <property type="entry name" value="PROTEIN_KINASE_ST"/>
    <property type="match status" value="1"/>
</dbReference>
<feature type="compositionally biased region" description="Acidic residues" evidence="6">
    <location>
        <begin position="922"/>
        <end position="934"/>
    </location>
</feature>
<dbReference type="InterPro" id="IPR007193">
    <property type="entry name" value="Upf2/Nmd2_C"/>
</dbReference>
<dbReference type="InterPro" id="IPR017441">
    <property type="entry name" value="Protein_kinase_ATP_BS"/>
</dbReference>
<dbReference type="GO" id="GO:0005737">
    <property type="term" value="C:cytoplasm"/>
    <property type="evidence" value="ECO:0007669"/>
    <property type="project" value="UniProtKB-SubCell"/>
</dbReference>
<dbReference type="Gene3D" id="1.25.40.180">
    <property type="match status" value="3"/>
</dbReference>
<dbReference type="InterPro" id="IPR000719">
    <property type="entry name" value="Prot_kinase_dom"/>
</dbReference>
<evidence type="ECO:0000256" key="3">
    <source>
        <dbReference type="ARBA" id="ARBA00022741"/>
    </source>
</evidence>
<dbReference type="SUPFAM" id="SSF48371">
    <property type="entry name" value="ARM repeat"/>
    <property type="match status" value="2"/>
</dbReference>
<dbReference type="Gene3D" id="1.10.510.10">
    <property type="entry name" value="Transferase(Phosphotransferase) domain 1"/>
    <property type="match status" value="1"/>
</dbReference>
<dbReference type="GO" id="GO:0004672">
    <property type="term" value="F:protein kinase activity"/>
    <property type="evidence" value="ECO:0007669"/>
    <property type="project" value="InterPro"/>
</dbReference>
<dbReference type="Pfam" id="PF02854">
    <property type="entry name" value="MIF4G"/>
    <property type="match status" value="2"/>
</dbReference>
<evidence type="ECO:0000256" key="1">
    <source>
        <dbReference type="ARBA" id="ARBA00004496"/>
    </source>
</evidence>
<accession>A0A9W8JYG9</accession>
<proteinExistence type="predicted"/>
<protein>
    <recommendedName>
        <fullName evidence="7">Protein kinase domain-containing protein</fullName>
    </recommendedName>
</protein>
<feature type="binding site" evidence="5">
    <location>
        <position position="1142"/>
    </location>
    <ligand>
        <name>ATP</name>
        <dbReference type="ChEBI" id="CHEBI:30616"/>
    </ligand>
</feature>
<sequence>MDTAAGQPGSVKPDDERARLAKRVKLKQLNTTPVFSRLESAKLDSSLKRHTALIKRIRQSMASDNREQIVKDIESLSLEKYIDEIAGAVIEGLARCKTEKDIWCAVEIISTLHRRFSKVFTPALVANLASAISAPPRASLSTLTPEQREKEDSARVTRQRPIVRLCSELALVGVIKDAPDRSGAEWMMKAIKELASRISPPAPSKQIPQDAEPGDLSNTQTNGDDDGGQFPPLAKEDEELVEQDIRDRFKRMCEGYFDNVCKKLIIEHKRLQEQDRRNHEAYIRSGEIFEDRQQAYEKMTKSYEKLLASCQSLSELLYLPLPPLPTSSQKSDSILIGSHSSQTNGDAEEIVITGGKWEDEEERRFYEDVQDLKDFVPSSVLGVEGPTEAEEEQVKEAERERIEQEKEEVRQLEEELEKLSVGSTEDANGVISHDDQEEEDIPTPTPGTPKAGTPPLSPQLAPQGPSQLLTALLIRLPDATNRALIDQVAIDFAFLNSKAARKRLIRASIMPTDLLPHYSRLIATLNKYMPDIGSEIVASLDEEFRYLQRKKNVVKELAEVRLKNIIFLSNLTKFRVIPSHVILHMFKVCLDDFSGTNVENIALLLEGCGRFLLRSEDTSERFSTMLELMRRKQSLHHFDQRQLLLLENAYYQCNPPERAPRQEKIRTPMELFIRHLIYDVLAKKTIDKVLKLIRKLDWENEDVRRTLHKVFTKPWKIKYSSIGLLAMLTYDLQRYRPAFAIAVVDQVLEDVRRGLEQNVYSTNQRRLATMKYLGELYIYRLLSSSIIFDTLWSLVTFGHPDGRPLPGQVAPLDMPDDFFRIRLACVLLDTCGMCFDRGTQKKKLDNFLTFFQYYVLCKDPLPMDVDFMLSDSVEAVRPKLETTKTLVQAALAVDEMFNSTFQATAEDSGDDSEDEDQRREDQDGDEEEAEDSGEAESPVGERPPSPEQEVVLSASNSLQEYLGPSEEAEAEFAKELAKMVTDTSAESRKVDKKTALALWDSAVLPPTVRKKRTDEDEAVDKDVGGPGTMSFTVITKKGNKLNTRHIAVPAASPLAVHTRSAQEQDKVEQQHLKRLVLNYEQREEAEELKEPARVVSVLDHTSHRRRKLNQYARGDKIGKGKHGDVYLCKDETKPGGYELAVKVIPRSNPRDKIKLLRKSARQESQNGAPPLSSTMNNIRKELAIMKICRHPNVVRLVEIIDDPREDKIYMIMDFLSGGPVEWSDEEKRPLLTLQQTRRIMRDTILGLEYLHHEGIIHRDVKPANILYTEDRRSVKIIDFGVAHYTPPPKSNGRQAERGSSFDYPIDPTVFPQTDLLKRVGTPSFLAPEVVWFQDDQPEASSPTHSKKPKMNPRPQITKAIDVWSLGVTFYCFLFGRTPFNVPSSANDNVHHNEFVLYQQISKGDYTVDNFMGADYVPTAVSRSSGSTPATEATMAVELLEQMLQKDPLQRTSLSEIKRRPWILRDIHDPDEWLKLTSPEYSSKGEESSDLL</sequence>
<feature type="domain" description="Protein kinase" evidence="7">
    <location>
        <begin position="1111"/>
        <end position="1462"/>
    </location>
</feature>
<dbReference type="Proteomes" id="UP001148786">
    <property type="component" value="Unassembled WGS sequence"/>
</dbReference>
<dbReference type="CDD" id="cd14008">
    <property type="entry name" value="STKc_LKB1_CaMKK"/>
    <property type="match status" value="1"/>
</dbReference>
<dbReference type="GO" id="GO:0003723">
    <property type="term" value="F:RNA binding"/>
    <property type="evidence" value="ECO:0007669"/>
    <property type="project" value="InterPro"/>
</dbReference>
<dbReference type="FunFam" id="1.25.40.180:FF:000037">
    <property type="entry name" value="Nonsense-mediated mRNA decay factor (Upf2)"/>
    <property type="match status" value="1"/>
</dbReference>
<dbReference type="OrthoDB" id="27832at2759"/>
<feature type="region of interest" description="Disordered" evidence="6">
    <location>
        <begin position="903"/>
        <end position="953"/>
    </location>
</feature>
<dbReference type="PANTHER" id="PTHR12839">
    <property type="entry name" value="NONSENSE-MEDIATED MRNA DECAY PROTEIN 2 UP-FRAMESHIFT SUPPRESSOR 2"/>
    <property type="match status" value="1"/>
</dbReference>
<feature type="compositionally biased region" description="Basic and acidic residues" evidence="6">
    <location>
        <begin position="146"/>
        <end position="155"/>
    </location>
</feature>
<dbReference type="GO" id="GO:0000184">
    <property type="term" value="P:nuclear-transcribed mRNA catabolic process, nonsense-mediated decay"/>
    <property type="evidence" value="ECO:0007669"/>
    <property type="project" value="InterPro"/>
</dbReference>
<evidence type="ECO:0000313" key="9">
    <source>
        <dbReference type="Proteomes" id="UP001148786"/>
    </source>
</evidence>
<dbReference type="PANTHER" id="PTHR12839:SF7">
    <property type="entry name" value="REGULATOR OF NONSENSE TRANSCRIPTS 2"/>
    <property type="match status" value="1"/>
</dbReference>
<dbReference type="Pfam" id="PF00069">
    <property type="entry name" value="Pkinase"/>
    <property type="match status" value="1"/>
</dbReference>
<evidence type="ECO:0000256" key="6">
    <source>
        <dbReference type="SAM" id="MobiDB-lite"/>
    </source>
</evidence>
<dbReference type="InterPro" id="IPR011009">
    <property type="entry name" value="Kinase-like_dom_sf"/>
</dbReference>
<dbReference type="PROSITE" id="PS50011">
    <property type="entry name" value="PROTEIN_KINASE_DOM"/>
    <property type="match status" value="1"/>
</dbReference>
<evidence type="ECO:0000256" key="2">
    <source>
        <dbReference type="ARBA" id="ARBA00022490"/>
    </source>
</evidence>
<feature type="region of interest" description="Disordered" evidence="6">
    <location>
        <begin position="377"/>
        <end position="460"/>
    </location>
</feature>
<dbReference type="Pfam" id="PF04050">
    <property type="entry name" value="Upf2"/>
    <property type="match status" value="1"/>
</dbReference>
<feature type="compositionally biased region" description="Basic and acidic residues" evidence="6">
    <location>
        <begin position="392"/>
        <end position="413"/>
    </location>
</feature>
<dbReference type="InterPro" id="IPR039762">
    <property type="entry name" value="Nmd2/UPF2"/>
</dbReference>
<dbReference type="SMART" id="SM00220">
    <property type="entry name" value="S_TKc"/>
    <property type="match status" value="1"/>
</dbReference>
<dbReference type="InterPro" id="IPR008271">
    <property type="entry name" value="Ser/Thr_kinase_AS"/>
</dbReference>
<dbReference type="SMART" id="SM00543">
    <property type="entry name" value="MIF4G"/>
    <property type="match status" value="2"/>
</dbReference>
<evidence type="ECO:0000256" key="4">
    <source>
        <dbReference type="ARBA" id="ARBA00022840"/>
    </source>
</evidence>
<dbReference type="InterPro" id="IPR003890">
    <property type="entry name" value="MIF4G-like_typ-3"/>
</dbReference>
<feature type="region of interest" description="Disordered" evidence="6">
    <location>
        <begin position="197"/>
        <end position="237"/>
    </location>
</feature>
<comment type="caution">
    <text evidence="8">The sequence shown here is derived from an EMBL/GenBank/DDBJ whole genome shotgun (WGS) entry which is preliminary data.</text>
</comment>
<comment type="subcellular location">
    <subcellularLocation>
        <location evidence="1">Cytoplasm</location>
    </subcellularLocation>
</comment>
<name>A0A9W8JYG9_9AGAR</name>
<evidence type="ECO:0000313" key="8">
    <source>
        <dbReference type="EMBL" id="KAJ3506602.1"/>
    </source>
</evidence>
<organism evidence="8 9">
    <name type="scientific">Agrocybe chaxingu</name>
    <dbReference type="NCBI Taxonomy" id="84603"/>
    <lineage>
        <taxon>Eukaryota</taxon>
        <taxon>Fungi</taxon>
        <taxon>Dikarya</taxon>
        <taxon>Basidiomycota</taxon>
        <taxon>Agaricomycotina</taxon>
        <taxon>Agaricomycetes</taxon>
        <taxon>Agaricomycetidae</taxon>
        <taxon>Agaricales</taxon>
        <taxon>Agaricineae</taxon>
        <taxon>Strophariaceae</taxon>
        <taxon>Agrocybe</taxon>
    </lineage>
</organism>
<keyword evidence="9" id="KW-1185">Reference proteome</keyword>
<evidence type="ECO:0000256" key="5">
    <source>
        <dbReference type="PROSITE-ProRule" id="PRU10141"/>
    </source>
</evidence>
<dbReference type="EMBL" id="JANKHO010000748">
    <property type="protein sequence ID" value="KAJ3506602.1"/>
    <property type="molecule type" value="Genomic_DNA"/>
</dbReference>
<dbReference type="SUPFAM" id="SSF56112">
    <property type="entry name" value="Protein kinase-like (PK-like)"/>
    <property type="match status" value="1"/>
</dbReference>
<keyword evidence="4 5" id="KW-0067">ATP-binding</keyword>
<dbReference type="GO" id="GO:0035145">
    <property type="term" value="C:exon-exon junction complex"/>
    <property type="evidence" value="ECO:0007669"/>
    <property type="project" value="TreeGrafter"/>
</dbReference>
<feature type="region of interest" description="Disordered" evidence="6">
    <location>
        <begin position="137"/>
        <end position="156"/>
    </location>
</feature>
<reference evidence="8" key="1">
    <citation type="submission" date="2022-07" db="EMBL/GenBank/DDBJ databases">
        <title>Genome Sequence of Agrocybe chaxingu.</title>
        <authorList>
            <person name="Buettner E."/>
        </authorList>
    </citation>
    <scope>NUCLEOTIDE SEQUENCE</scope>
    <source>
        <strain evidence="8">MP-N11</strain>
    </source>
</reference>
<gene>
    <name evidence="8" type="ORF">NLJ89_g6782</name>
</gene>
<keyword evidence="2" id="KW-0963">Cytoplasm</keyword>
<evidence type="ECO:0000259" key="7">
    <source>
        <dbReference type="PROSITE" id="PS50011"/>
    </source>
</evidence>
<dbReference type="Gene3D" id="3.30.200.20">
    <property type="entry name" value="Phosphorylase Kinase, domain 1"/>
    <property type="match status" value="1"/>
</dbReference>
<keyword evidence="3 5" id="KW-0547">Nucleotide-binding</keyword>